<sequence length="228" mass="23828">MTPGAAFAALAATWPAAATRDLGPVRLRDGAGGGSRVSAATFEAPWCPGDITAAETAMRAQGRAPLFMLRQGEEALDAELAARGYEVMDPTLILAAPLTTLDTRSPATSWPPDPAERALWASGGIGPERLAVMERAPSPKAVLHLADGCAFVAAHAGTAMLHALEVAPDARRRGTGRALMAMAAGWAREAGARMLALAVTQANAPARTLYEQLGFAEITSYHYRRARG</sequence>
<dbReference type="Proteomes" id="UP000576152">
    <property type="component" value="Unassembled WGS sequence"/>
</dbReference>
<feature type="domain" description="N-acetyltransferase" evidence="3">
    <location>
        <begin position="85"/>
        <end position="228"/>
    </location>
</feature>
<protein>
    <submittedName>
        <fullName evidence="4">GNAT superfamily N-acetyltransferase</fullName>
    </submittedName>
</protein>
<proteinExistence type="predicted"/>
<evidence type="ECO:0000313" key="5">
    <source>
        <dbReference type="Proteomes" id="UP000576152"/>
    </source>
</evidence>
<evidence type="ECO:0000256" key="1">
    <source>
        <dbReference type="ARBA" id="ARBA00022679"/>
    </source>
</evidence>
<dbReference type="SUPFAM" id="SSF55729">
    <property type="entry name" value="Acyl-CoA N-acyltransferases (Nat)"/>
    <property type="match status" value="1"/>
</dbReference>
<dbReference type="Pfam" id="PF00583">
    <property type="entry name" value="Acetyltransf_1"/>
    <property type="match status" value="1"/>
</dbReference>
<reference evidence="4 5" key="1">
    <citation type="submission" date="2020-08" db="EMBL/GenBank/DDBJ databases">
        <title>Genomic Encyclopedia of Type Strains, Phase III (KMG-III): the genomes of soil and plant-associated and newly described type strains.</title>
        <authorList>
            <person name="Whitman W."/>
        </authorList>
    </citation>
    <scope>NUCLEOTIDE SEQUENCE [LARGE SCALE GENOMIC DNA]</scope>
    <source>
        <strain evidence="4 5">CECT 8572</strain>
    </source>
</reference>
<dbReference type="RefSeq" id="WP_183470548.1">
    <property type="nucleotide sequence ID" value="NZ_JACIBX010000002.1"/>
</dbReference>
<accession>A0ABR6HM22</accession>
<dbReference type="EMBL" id="JACIBX010000002">
    <property type="protein sequence ID" value="MBB3711508.1"/>
    <property type="molecule type" value="Genomic_DNA"/>
</dbReference>
<evidence type="ECO:0000256" key="2">
    <source>
        <dbReference type="ARBA" id="ARBA00023315"/>
    </source>
</evidence>
<dbReference type="PANTHER" id="PTHR43877">
    <property type="entry name" value="AMINOALKYLPHOSPHONATE N-ACETYLTRANSFERASE-RELATED-RELATED"/>
    <property type="match status" value="1"/>
</dbReference>
<dbReference type="Gene3D" id="3.40.630.30">
    <property type="match status" value="1"/>
</dbReference>
<keyword evidence="5" id="KW-1185">Reference proteome</keyword>
<keyword evidence="1" id="KW-0808">Transferase</keyword>
<evidence type="ECO:0000313" key="4">
    <source>
        <dbReference type="EMBL" id="MBB3711508.1"/>
    </source>
</evidence>
<name>A0ABR6HM22_9RHOB</name>
<keyword evidence="2" id="KW-0012">Acyltransferase</keyword>
<dbReference type="InterPro" id="IPR050832">
    <property type="entry name" value="Bact_Acetyltransf"/>
</dbReference>
<comment type="caution">
    <text evidence="4">The sequence shown here is derived from an EMBL/GenBank/DDBJ whole genome shotgun (WGS) entry which is preliminary data.</text>
</comment>
<dbReference type="PROSITE" id="PS51186">
    <property type="entry name" value="GNAT"/>
    <property type="match status" value="1"/>
</dbReference>
<dbReference type="InterPro" id="IPR000182">
    <property type="entry name" value="GNAT_dom"/>
</dbReference>
<organism evidence="4 5">
    <name type="scientific">Limimaricola variabilis</name>
    <dbReference type="NCBI Taxonomy" id="1492771"/>
    <lineage>
        <taxon>Bacteria</taxon>
        <taxon>Pseudomonadati</taxon>
        <taxon>Pseudomonadota</taxon>
        <taxon>Alphaproteobacteria</taxon>
        <taxon>Rhodobacterales</taxon>
        <taxon>Paracoccaceae</taxon>
        <taxon>Limimaricola</taxon>
    </lineage>
</organism>
<dbReference type="InterPro" id="IPR016181">
    <property type="entry name" value="Acyl_CoA_acyltransferase"/>
</dbReference>
<dbReference type="CDD" id="cd04301">
    <property type="entry name" value="NAT_SF"/>
    <property type="match status" value="1"/>
</dbReference>
<gene>
    <name evidence="4" type="ORF">FHS00_001070</name>
</gene>
<evidence type="ECO:0000259" key="3">
    <source>
        <dbReference type="PROSITE" id="PS51186"/>
    </source>
</evidence>